<dbReference type="OrthoDB" id="5121906at2"/>
<evidence type="ECO:0000313" key="2">
    <source>
        <dbReference type="Proteomes" id="UP000288246"/>
    </source>
</evidence>
<comment type="caution">
    <text evidence="1">The sequence shown here is derived from an EMBL/GenBank/DDBJ whole genome shotgun (WGS) entry which is preliminary data.</text>
</comment>
<name>A0A401UW67_9CELL</name>
<organism evidence="1 2">
    <name type="scientific">Cellulomonas algicola</name>
    <dbReference type="NCBI Taxonomy" id="2071633"/>
    <lineage>
        <taxon>Bacteria</taxon>
        <taxon>Bacillati</taxon>
        <taxon>Actinomycetota</taxon>
        <taxon>Actinomycetes</taxon>
        <taxon>Micrococcales</taxon>
        <taxon>Cellulomonadaceae</taxon>
        <taxon>Cellulomonas</taxon>
    </lineage>
</organism>
<dbReference type="Proteomes" id="UP000288246">
    <property type="component" value="Unassembled WGS sequence"/>
</dbReference>
<keyword evidence="2" id="KW-1185">Reference proteome</keyword>
<gene>
    <name evidence="1" type="ORF">CTKZ_04880</name>
</gene>
<sequence length="109" mass="12130">MDHDALHDVRPVTTRLVDPRDMTHEVTAPVFRVTFWTGERHDDDGTPASQEATYELEGVDVVDAIAWARAHARTVSPLVLVQLAVVADDPRTDGRTAISLWSWDGIADR</sequence>
<accession>A0A401UW67</accession>
<protein>
    <submittedName>
        <fullName evidence="1">Uncharacterized protein</fullName>
    </submittedName>
</protein>
<evidence type="ECO:0000313" key="1">
    <source>
        <dbReference type="EMBL" id="GCD18926.1"/>
    </source>
</evidence>
<dbReference type="EMBL" id="BHYL01000039">
    <property type="protein sequence ID" value="GCD18926.1"/>
    <property type="molecule type" value="Genomic_DNA"/>
</dbReference>
<dbReference type="AlphaFoldDB" id="A0A401UW67"/>
<reference evidence="1 2" key="1">
    <citation type="submission" date="2018-11" db="EMBL/GenBank/DDBJ databases">
        <title>Draft genome sequence of Cellulomonas takizawaensis strain TKZ-21.</title>
        <authorList>
            <person name="Yamamura H."/>
            <person name="Hayashi T."/>
            <person name="Hamada M."/>
            <person name="Serisawa Y."/>
            <person name="Matsuyama K."/>
            <person name="Nakagawa Y."/>
            <person name="Otoguro M."/>
            <person name="Yanagida F."/>
            <person name="Hayakawa M."/>
        </authorList>
    </citation>
    <scope>NUCLEOTIDE SEQUENCE [LARGE SCALE GENOMIC DNA]</scope>
    <source>
        <strain evidence="1 2">TKZ-21</strain>
    </source>
</reference>
<proteinExistence type="predicted"/>
<dbReference type="RefSeq" id="WP_124341474.1">
    <property type="nucleotide sequence ID" value="NZ_BHYL01000039.1"/>
</dbReference>